<evidence type="ECO:0000313" key="2">
    <source>
        <dbReference type="EMBL" id="MCW8087198.1"/>
    </source>
</evidence>
<accession>A0ABT3NYF5</accession>
<dbReference type="Proteomes" id="UP001526430">
    <property type="component" value="Unassembled WGS sequence"/>
</dbReference>
<reference evidence="2 3" key="1">
    <citation type="submission" date="2022-10" db="EMBL/GenBank/DDBJ databases">
        <title>Roseococcus glaciei nov., sp. nov., isolated from glacier.</title>
        <authorList>
            <person name="Liu Q."/>
            <person name="Xin Y.-H."/>
        </authorList>
    </citation>
    <scope>NUCLEOTIDE SEQUENCE [LARGE SCALE GENOMIC DNA]</scope>
    <source>
        <strain evidence="2 3">MDT2-1-1</strain>
    </source>
</reference>
<dbReference type="EMBL" id="JAPFQI010000014">
    <property type="protein sequence ID" value="MCW8087198.1"/>
    <property type="molecule type" value="Genomic_DNA"/>
</dbReference>
<protein>
    <submittedName>
        <fullName evidence="2">Uncharacterized protein</fullName>
    </submittedName>
</protein>
<proteinExistence type="predicted"/>
<feature type="signal peptide" evidence="1">
    <location>
        <begin position="1"/>
        <end position="21"/>
    </location>
</feature>
<evidence type="ECO:0000256" key="1">
    <source>
        <dbReference type="SAM" id="SignalP"/>
    </source>
</evidence>
<feature type="chain" id="PRO_5045053095" evidence="1">
    <location>
        <begin position="22"/>
        <end position="211"/>
    </location>
</feature>
<dbReference type="RefSeq" id="WP_301591368.1">
    <property type="nucleotide sequence ID" value="NZ_JAPFQI010000014.1"/>
</dbReference>
<name>A0ABT3NYF5_9PROT</name>
<evidence type="ECO:0000313" key="3">
    <source>
        <dbReference type="Proteomes" id="UP001526430"/>
    </source>
</evidence>
<keyword evidence="3" id="KW-1185">Reference proteome</keyword>
<keyword evidence="1" id="KW-0732">Signal</keyword>
<sequence>MQRRSLLLASLAALVASPALARSPRGLWFDPTQLPSYTGRLERFLMDPAGEVTRALLREGTQIIFPASEAEALTSTIQQDQTLTAYGVRARTAPVVIMLAWARNDREPANFVANPSWFASDRRGSEELSLQGRIRAPLLSPQGEPMGVITEEGHLVRLPVGMNERFDWLRPGEIVAAAGLGTRREESVALDAVRLGREPDKLEPLPEENRQ</sequence>
<comment type="caution">
    <text evidence="2">The sequence shown here is derived from an EMBL/GenBank/DDBJ whole genome shotgun (WGS) entry which is preliminary data.</text>
</comment>
<organism evidence="2 3">
    <name type="scientific">Sabulicella glaciei</name>
    <dbReference type="NCBI Taxonomy" id="2984948"/>
    <lineage>
        <taxon>Bacteria</taxon>
        <taxon>Pseudomonadati</taxon>
        <taxon>Pseudomonadota</taxon>
        <taxon>Alphaproteobacteria</taxon>
        <taxon>Acetobacterales</taxon>
        <taxon>Acetobacteraceae</taxon>
        <taxon>Sabulicella</taxon>
    </lineage>
</organism>
<gene>
    <name evidence="2" type="ORF">OF850_16310</name>
</gene>